<dbReference type="PROSITE" id="PS50041">
    <property type="entry name" value="C_TYPE_LECTIN_2"/>
    <property type="match status" value="1"/>
</dbReference>
<dbReference type="InterPro" id="IPR016186">
    <property type="entry name" value="C-type_lectin-like/link_sf"/>
</dbReference>
<feature type="domain" description="C-type lectin" evidence="3">
    <location>
        <begin position="138"/>
        <end position="215"/>
    </location>
</feature>
<protein>
    <submittedName>
        <fullName evidence="5">C-type lectin domain family 4 member F-like</fullName>
    </submittedName>
</protein>
<keyword evidence="2" id="KW-0812">Transmembrane</keyword>
<dbReference type="InterPro" id="IPR016187">
    <property type="entry name" value="CTDL_fold"/>
</dbReference>
<reference evidence="5" key="1">
    <citation type="submission" date="2025-08" db="UniProtKB">
        <authorList>
            <consortium name="RefSeq"/>
        </authorList>
    </citation>
    <scope>IDENTIFICATION</scope>
</reference>
<dbReference type="InterPro" id="IPR001304">
    <property type="entry name" value="C-type_lectin-like"/>
</dbReference>
<dbReference type="Gene3D" id="3.10.100.10">
    <property type="entry name" value="Mannose-Binding Protein A, subunit A"/>
    <property type="match status" value="1"/>
</dbReference>
<organism evidence="4 5">
    <name type="scientific">Gekko japonicus</name>
    <name type="common">Schlegel's Japanese gecko</name>
    <dbReference type="NCBI Taxonomy" id="146911"/>
    <lineage>
        <taxon>Eukaryota</taxon>
        <taxon>Metazoa</taxon>
        <taxon>Chordata</taxon>
        <taxon>Craniata</taxon>
        <taxon>Vertebrata</taxon>
        <taxon>Euteleostomi</taxon>
        <taxon>Lepidosauria</taxon>
        <taxon>Squamata</taxon>
        <taxon>Bifurcata</taxon>
        <taxon>Gekkota</taxon>
        <taxon>Gekkonidae</taxon>
        <taxon>Gekkoninae</taxon>
        <taxon>Gekko</taxon>
    </lineage>
</organism>
<keyword evidence="4" id="KW-1185">Reference proteome</keyword>
<feature type="non-terminal residue" evidence="5">
    <location>
        <position position="237"/>
    </location>
</feature>
<accession>A0ABM1L1K5</accession>
<comment type="subcellular location">
    <subcellularLocation>
        <location evidence="1">Cell membrane</location>
        <topology evidence="1">Single-pass type II membrane protein</topology>
    </subcellularLocation>
</comment>
<sequence>MAENIYENLQRAQREGITLKEPTRPPPSKRSTSIITLLAILTLLLAVLLTAVTVLFFQKERTLQAPEGLAPKYSISLHLCNVSNASLEESKRFQPLQNVSVSFSEIQACLESAVASQTSLQERYGTLLGLVSAGWRFHNGSFYFFSQETKHWQEAEETCVSHGAHLTSVASKEEMEFLVREGKGKTFWIGLTDQREEGNWTWTDGTTYNHQRTSPVVFFLAVLVVLLAASLVAVGTL</sequence>
<dbReference type="SUPFAM" id="SSF56436">
    <property type="entry name" value="C-type lectin-like"/>
    <property type="match status" value="1"/>
</dbReference>
<evidence type="ECO:0000256" key="1">
    <source>
        <dbReference type="ARBA" id="ARBA00004401"/>
    </source>
</evidence>
<dbReference type="GeneID" id="107121447"/>
<dbReference type="InterPro" id="IPR050828">
    <property type="entry name" value="C-type_lectin/matrix_domain"/>
</dbReference>
<dbReference type="RefSeq" id="XP_015279842.1">
    <property type="nucleotide sequence ID" value="XM_015424356.1"/>
</dbReference>
<name>A0ABM1L1K5_GEKJA</name>
<proteinExistence type="predicted"/>
<dbReference type="PANTHER" id="PTHR45710:SF8">
    <property type="entry name" value="RERATING FAMILY MEMBER 4"/>
    <property type="match status" value="1"/>
</dbReference>
<evidence type="ECO:0000313" key="4">
    <source>
        <dbReference type="Proteomes" id="UP000694871"/>
    </source>
</evidence>
<dbReference type="SMART" id="SM00034">
    <property type="entry name" value="CLECT"/>
    <property type="match status" value="1"/>
</dbReference>
<gene>
    <name evidence="5" type="primary">LOC107121447</name>
</gene>
<keyword evidence="2" id="KW-0472">Membrane</keyword>
<evidence type="ECO:0000256" key="2">
    <source>
        <dbReference type="SAM" id="Phobius"/>
    </source>
</evidence>
<evidence type="ECO:0000259" key="3">
    <source>
        <dbReference type="PROSITE" id="PS50041"/>
    </source>
</evidence>
<evidence type="ECO:0000313" key="5">
    <source>
        <dbReference type="RefSeq" id="XP_015279842.1"/>
    </source>
</evidence>
<dbReference type="Pfam" id="PF00059">
    <property type="entry name" value="Lectin_C"/>
    <property type="match status" value="1"/>
</dbReference>
<dbReference type="Proteomes" id="UP000694871">
    <property type="component" value="Unplaced"/>
</dbReference>
<dbReference type="PANTHER" id="PTHR45710">
    <property type="entry name" value="C-TYPE LECTIN DOMAIN-CONTAINING PROTEIN 180"/>
    <property type="match status" value="1"/>
</dbReference>
<feature type="transmembrane region" description="Helical" evidence="2">
    <location>
        <begin position="216"/>
        <end position="235"/>
    </location>
</feature>
<keyword evidence="2" id="KW-1133">Transmembrane helix</keyword>
<feature type="transmembrane region" description="Helical" evidence="2">
    <location>
        <begin position="34"/>
        <end position="57"/>
    </location>
</feature>